<sequence length="86" mass="9348">MSAATTATSQYSSLLTFLRIGAFVFGVAAGFGSASADHRKREKILISKIHERNAKIEALESELKQLKGEIPASTGDPVQDWLNQLE</sequence>
<protein>
    <submittedName>
        <fullName evidence="3">Uncharacterized protein</fullName>
    </submittedName>
</protein>
<feature type="transmembrane region" description="Helical" evidence="2">
    <location>
        <begin position="12"/>
        <end position="34"/>
    </location>
</feature>
<keyword evidence="4" id="KW-1185">Reference proteome</keyword>
<feature type="coiled-coil region" evidence="1">
    <location>
        <begin position="49"/>
        <end position="76"/>
    </location>
</feature>
<name>A0AAV9IK86_9RHOD</name>
<evidence type="ECO:0000313" key="3">
    <source>
        <dbReference type="EMBL" id="KAK4527663.1"/>
    </source>
</evidence>
<reference evidence="3 4" key="1">
    <citation type="submission" date="2022-07" db="EMBL/GenBank/DDBJ databases">
        <title>Genome-wide signatures of adaptation to extreme environments.</title>
        <authorList>
            <person name="Cho C.H."/>
            <person name="Yoon H.S."/>
        </authorList>
    </citation>
    <scope>NUCLEOTIDE SEQUENCE [LARGE SCALE GENOMIC DNA]</scope>
    <source>
        <strain evidence="3 4">108.79 E11</strain>
    </source>
</reference>
<comment type="caution">
    <text evidence="3">The sequence shown here is derived from an EMBL/GenBank/DDBJ whole genome shotgun (WGS) entry which is preliminary data.</text>
</comment>
<keyword evidence="2" id="KW-0812">Transmembrane</keyword>
<evidence type="ECO:0000256" key="2">
    <source>
        <dbReference type="SAM" id="Phobius"/>
    </source>
</evidence>
<keyword evidence="1" id="KW-0175">Coiled coil</keyword>
<accession>A0AAV9IK86</accession>
<evidence type="ECO:0000256" key="1">
    <source>
        <dbReference type="SAM" id="Coils"/>
    </source>
</evidence>
<keyword evidence="2" id="KW-0472">Membrane</keyword>
<organism evidence="3 4">
    <name type="scientific">Galdieria yellowstonensis</name>
    <dbReference type="NCBI Taxonomy" id="3028027"/>
    <lineage>
        <taxon>Eukaryota</taxon>
        <taxon>Rhodophyta</taxon>
        <taxon>Bangiophyceae</taxon>
        <taxon>Galdieriales</taxon>
        <taxon>Galdieriaceae</taxon>
        <taxon>Galdieria</taxon>
    </lineage>
</organism>
<keyword evidence="2" id="KW-1133">Transmembrane helix</keyword>
<evidence type="ECO:0000313" key="4">
    <source>
        <dbReference type="Proteomes" id="UP001300502"/>
    </source>
</evidence>
<proteinExistence type="predicted"/>
<dbReference type="AlphaFoldDB" id="A0AAV9IK86"/>
<dbReference type="Proteomes" id="UP001300502">
    <property type="component" value="Unassembled WGS sequence"/>
</dbReference>
<dbReference type="EMBL" id="JANCYU010000054">
    <property type="protein sequence ID" value="KAK4527663.1"/>
    <property type="molecule type" value="Genomic_DNA"/>
</dbReference>
<gene>
    <name evidence="3" type="ORF">GAYE_SCF42G5588</name>
</gene>